<reference evidence="1" key="1">
    <citation type="journal article" date="2020" name="Stud. Mycol.">
        <title>101 Dothideomycetes genomes: a test case for predicting lifestyles and emergence of pathogens.</title>
        <authorList>
            <person name="Haridas S."/>
            <person name="Albert R."/>
            <person name="Binder M."/>
            <person name="Bloem J."/>
            <person name="Labutti K."/>
            <person name="Salamov A."/>
            <person name="Andreopoulos B."/>
            <person name="Baker S."/>
            <person name="Barry K."/>
            <person name="Bills G."/>
            <person name="Bluhm B."/>
            <person name="Cannon C."/>
            <person name="Castanera R."/>
            <person name="Culley D."/>
            <person name="Daum C."/>
            <person name="Ezra D."/>
            <person name="Gonzalez J."/>
            <person name="Henrissat B."/>
            <person name="Kuo A."/>
            <person name="Liang C."/>
            <person name="Lipzen A."/>
            <person name="Lutzoni F."/>
            <person name="Magnuson J."/>
            <person name="Mondo S."/>
            <person name="Nolan M."/>
            <person name="Ohm R."/>
            <person name="Pangilinan J."/>
            <person name="Park H.-J."/>
            <person name="Ramirez L."/>
            <person name="Alfaro M."/>
            <person name="Sun H."/>
            <person name="Tritt A."/>
            <person name="Yoshinaga Y."/>
            <person name="Zwiers L.-H."/>
            <person name="Turgeon B."/>
            <person name="Goodwin S."/>
            <person name="Spatafora J."/>
            <person name="Crous P."/>
            <person name="Grigoriev I."/>
        </authorList>
    </citation>
    <scope>NUCLEOTIDE SEQUENCE</scope>
    <source>
        <strain evidence="1">CBS 107.79</strain>
    </source>
</reference>
<feature type="non-terminal residue" evidence="1">
    <location>
        <position position="1"/>
    </location>
</feature>
<evidence type="ECO:0000313" key="2">
    <source>
        <dbReference type="Proteomes" id="UP000800036"/>
    </source>
</evidence>
<sequence length="56" mass="6628">LNHDIFGIAKAPRTVRLRRPLALVTTYKQALFNFLNNKPIAYLNEMQDFLYDKFNI</sequence>
<dbReference type="OrthoDB" id="3792632at2759"/>
<dbReference type="AlphaFoldDB" id="A0A6A5VM90"/>
<proteinExistence type="predicted"/>
<dbReference type="Proteomes" id="UP000800036">
    <property type="component" value="Unassembled WGS sequence"/>
</dbReference>
<evidence type="ECO:0000313" key="1">
    <source>
        <dbReference type="EMBL" id="KAF1974497.1"/>
    </source>
</evidence>
<organism evidence="1 2">
    <name type="scientific">Bimuria novae-zelandiae CBS 107.79</name>
    <dbReference type="NCBI Taxonomy" id="1447943"/>
    <lineage>
        <taxon>Eukaryota</taxon>
        <taxon>Fungi</taxon>
        <taxon>Dikarya</taxon>
        <taxon>Ascomycota</taxon>
        <taxon>Pezizomycotina</taxon>
        <taxon>Dothideomycetes</taxon>
        <taxon>Pleosporomycetidae</taxon>
        <taxon>Pleosporales</taxon>
        <taxon>Massarineae</taxon>
        <taxon>Didymosphaeriaceae</taxon>
        <taxon>Bimuria</taxon>
    </lineage>
</organism>
<gene>
    <name evidence="1" type="ORF">BU23DRAFT_461081</name>
</gene>
<accession>A0A6A5VM90</accession>
<dbReference type="EMBL" id="ML976674">
    <property type="protein sequence ID" value="KAF1974497.1"/>
    <property type="molecule type" value="Genomic_DNA"/>
</dbReference>
<name>A0A6A5VM90_9PLEO</name>
<keyword evidence="2" id="KW-1185">Reference proteome</keyword>
<protein>
    <submittedName>
        <fullName evidence="1">Uncharacterized protein</fullName>
    </submittedName>
</protein>